<proteinExistence type="predicted"/>
<evidence type="ECO:0000259" key="1">
    <source>
        <dbReference type="Pfam" id="PF13472"/>
    </source>
</evidence>
<gene>
    <name evidence="2" type="ORF">FPE01S_05_00190</name>
</gene>
<dbReference type="AlphaFoldDB" id="A0A0E9N5T5"/>
<protein>
    <recommendedName>
        <fullName evidence="1">SGNH hydrolase-type esterase domain-containing protein</fullName>
    </recommendedName>
</protein>
<dbReference type="Proteomes" id="UP000033121">
    <property type="component" value="Unassembled WGS sequence"/>
</dbReference>
<dbReference type="InterPro" id="IPR036514">
    <property type="entry name" value="SGNH_hydro_sf"/>
</dbReference>
<dbReference type="Pfam" id="PF13472">
    <property type="entry name" value="Lipase_GDSL_2"/>
    <property type="match status" value="1"/>
</dbReference>
<keyword evidence="3" id="KW-1185">Reference proteome</keyword>
<accession>A0A0E9N5T5</accession>
<reference evidence="2 3" key="1">
    <citation type="submission" date="2015-04" db="EMBL/GenBank/DDBJ databases">
        <title>Whole genome shotgun sequence of Flavihumibacter petaseus NBRC 106054.</title>
        <authorList>
            <person name="Miyazawa S."/>
            <person name="Hosoyama A."/>
            <person name="Hashimoto M."/>
            <person name="Noguchi M."/>
            <person name="Tsuchikane K."/>
            <person name="Ohji S."/>
            <person name="Yamazoe A."/>
            <person name="Ichikawa N."/>
            <person name="Kimura A."/>
            <person name="Fujita N."/>
        </authorList>
    </citation>
    <scope>NUCLEOTIDE SEQUENCE [LARGE SCALE GENOMIC DNA]</scope>
    <source>
        <strain evidence="2 3">NBRC 106054</strain>
    </source>
</reference>
<dbReference type="OrthoDB" id="158267at2"/>
<name>A0A0E9N5T5_9BACT</name>
<dbReference type="SUPFAM" id="SSF52266">
    <property type="entry name" value="SGNH hydrolase"/>
    <property type="match status" value="1"/>
</dbReference>
<dbReference type="InterPro" id="IPR013830">
    <property type="entry name" value="SGNH_hydro"/>
</dbReference>
<sequence length="205" mass="22537">MSLLTYLALGDSYTIGEQVSLEETYAYQLVQLLRKKGVSMAAPEIIARTGWTTGELKTAMDGYTLLPRYDRVSLLIGVNNQYRGYPVDLYAEGFEELLTRAIVLAGENAAAVMVLSVPDWGVTPFAEGRDRRKIAAEIDTFNAINRGITETMGCGYTDITPLTREAARDASLLAGDGLHPSAKDYRRWSGLLAATEWVSSICDRN</sequence>
<evidence type="ECO:0000313" key="2">
    <source>
        <dbReference type="EMBL" id="GAO45322.1"/>
    </source>
</evidence>
<evidence type="ECO:0000313" key="3">
    <source>
        <dbReference type="Proteomes" id="UP000033121"/>
    </source>
</evidence>
<dbReference type="STRING" id="1220578.FPE01S_05_00190"/>
<comment type="caution">
    <text evidence="2">The sequence shown here is derived from an EMBL/GenBank/DDBJ whole genome shotgun (WGS) entry which is preliminary data.</text>
</comment>
<dbReference type="GO" id="GO:0016788">
    <property type="term" value="F:hydrolase activity, acting on ester bonds"/>
    <property type="evidence" value="ECO:0007669"/>
    <property type="project" value="UniProtKB-ARBA"/>
</dbReference>
<feature type="domain" description="SGNH hydrolase-type esterase" evidence="1">
    <location>
        <begin position="8"/>
        <end position="186"/>
    </location>
</feature>
<dbReference type="CDD" id="cd01832">
    <property type="entry name" value="SGNH_hydrolase_like_1"/>
    <property type="match status" value="1"/>
</dbReference>
<organism evidence="2 3">
    <name type="scientific">Flavihumibacter petaseus NBRC 106054</name>
    <dbReference type="NCBI Taxonomy" id="1220578"/>
    <lineage>
        <taxon>Bacteria</taxon>
        <taxon>Pseudomonadati</taxon>
        <taxon>Bacteroidota</taxon>
        <taxon>Chitinophagia</taxon>
        <taxon>Chitinophagales</taxon>
        <taxon>Chitinophagaceae</taxon>
        <taxon>Flavihumibacter</taxon>
    </lineage>
</organism>
<dbReference type="Gene3D" id="3.40.50.1110">
    <property type="entry name" value="SGNH hydrolase"/>
    <property type="match status" value="1"/>
</dbReference>
<dbReference type="EMBL" id="BBWV01000005">
    <property type="protein sequence ID" value="GAO45322.1"/>
    <property type="molecule type" value="Genomic_DNA"/>
</dbReference>
<dbReference type="RefSeq" id="WP_046371344.1">
    <property type="nucleotide sequence ID" value="NZ_BBWV01000005.1"/>
</dbReference>